<evidence type="ECO:0000256" key="5">
    <source>
        <dbReference type="ARBA" id="ARBA00022801"/>
    </source>
</evidence>
<dbReference type="EMBL" id="AAXW01000013">
    <property type="protein sequence ID" value="EAZ91520.1"/>
    <property type="molecule type" value="Genomic_DNA"/>
</dbReference>
<dbReference type="InterPro" id="IPR008201">
    <property type="entry name" value="HepT-like"/>
</dbReference>
<evidence type="ECO:0000256" key="3">
    <source>
        <dbReference type="ARBA" id="ARBA00022722"/>
    </source>
</evidence>
<keyword evidence="2" id="KW-1277">Toxin-antitoxin system</keyword>
<evidence type="ECO:0000313" key="6">
    <source>
        <dbReference type="EMBL" id="EAZ91520.1"/>
    </source>
</evidence>
<dbReference type="OrthoDB" id="9810538at2"/>
<name>A3IPN0_9CHRO</name>
<dbReference type="GO" id="GO:0000166">
    <property type="term" value="F:nucleotide binding"/>
    <property type="evidence" value="ECO:0007669"/>
    <property type="project" value="UniProtKB-KW"/>
</dbReference>
<organism evidence="6 7">
    <name type="scientific">Crocosphaera chwakensis CCY0110</name>
    <dbReference type="NCBI Taxonomy" id="391612"/>
    <lineage>
        <taxon>Bacteria</taxon>
        <taxon>Bacillati</taxon>
        <taxon>Cyanobacteriota</taxon>
        <taxon>Cyanophyceae</taxon>
        <taxon>Oscillatoriophycideae</taxon>
        <taxon>Chroococcales</taxon>
        <taxon>Aphanothecaceae</taxon>
        <taxon>Crocosphaera</taxon>
        <taxon>Crocosphaera chwakensis</taxon>
    </lineage>
</organism>
<evidence type="ECO:0000256" key="1">
    <source>
        <dbReference type="ARBA" id="ARBA00022553"/>
    </source>
</evidence>
<dbReference type="InterPro" id="IPR051813">
    <property type="entry name" value="HepT_RNase_toxin"/>
</dbReference>
<evidence type="ECO:0000256" key="4">
    <source>
        <dbReference type="ARBA" id="ARBA00022741"/>
    </source>
</evidence>
<evidence type="ECO:0008006" key="8">
    <source>
        <dbReference type="Google" id="ProtNLM"/>
    </source>
</evidence>
<keyword evidence="1" id="KW-0597">Phosphoprotein</keyword>
<dbReference type="PANTHER" id="PTHR34139">
    <property type="entry name" value="UPF0331 PROTEIN MJ0127"/>
    <property type="match status" value="1"/>
</dbReference>
<keyword evidence="7" id="KW-1185">Reference proteome</keyword>
<dbReference type="AlphaFoldDB" id="A3IPN0"/>
<accession>A3IPN0</accession>
<dbReference type="eggNOG" id="COG2361">
    <property type="taxonomic scope" value="Bacteria"/>
</dbReference>
<sequence>MIKRYSEDYLRDIKEGIELAIEFVEGLNFEEFCQDKKTIFAVTRAIQIIGEAVKKLPSSLREANPQIPWKDIAKMRDKVTHQYFAIKLDILWETIKNDLPILLSMIEPLLTELMENNENNENE</sequence>
<evidence type="ECO:0000256" key="2">
    <source>
        <dbReference type="ARBA" id="ARBA00022649"/>
    </source>
</evidence>
<evidence type="ECO:0000313" key="7">
    <source>
        <dbReference type="Proteomes" id="UP000003781"/>
    </source>
</evidence>
<dbReference type="GO" id="GO:0004540">
    <property type="term" value="F:RNA nuclease activity"/>
    <property type="evidence" value="ECO:0007669"/>
    <property type="project" value="InterPro"/>
</dbReference>
<dbReference type="PANTHER" id="PTHR34139:SF1">
    <property type="entry name" value="RNASE MJ1380-RELATED"/>
    <property type="match status" value="1"/>
</dbReference>
<proteinExistence type="predicted"/>
<dbReference type="Pfam" id="PF01934">
    <property type="entry name" value="HepT-like"/>
    <property type="match status" value="1"/>
</dbReference>
<protein>
    <recommendedName>
        <fullName evidence="8">Nucleotidyltransferase</fullName>
    </recommendedName>
</protein>
<keyword evidence="3" id="KW-0540">Nuclease</keyword>
<dbReference type="Proteomes" id="UP000003781">
    <property type="component" value="Unassembled WGS sequence"/>
</dbReference>
<dbReference type="GO" id="GO:0110001">
    <property type="term" value="C:toxin-antitoxin complex"/>
    <property type="evidence" value="ECO:0007669"/>
    <property type="project" value="InterPro"/>
</dbReference>
<comment type="caution">
    <text evidence="6">The sequence shown here is derived from an EMBL/GenBank/DDBJ whole genome shotgun (WGS) entry which is preliminary data.</text>
</comment>
<keyword evidence="5" id="KW-0378">Hydrolase</keyword>
<dbReference type="GO" id="GO:0016787">
    <property type="term" value="F:hydrolase activity"/>
    <property type="evidence" value="ECO:0007669"/>
    <property type="project" value="UniProtKB-KW"/>
</dbReference>
<gene>
    <name evidence="6" type="ORF">CY0110_13406</name>
</gene>
<dbReference type="RefSeq" id="WP_008275348.1">
    <property type="nucleotide sequence ID" value="NZ_AAXW01000013.1"/>
</dbReference>
<reference evidence="6 7" key="1">
    <citation type="submission" date="2007-03" db="EMBL/GenBank/DDBJ databases">
        <authorList>
            <person name="Stal L."/>
            <person name="Ferriera S."/>
            <person name="Johnson J."/>
            <person name="Kravitz S."/>
            <person name="Beeson K."/>
            <person name="Sutton G."/>
            <person name="Rogers Y.-H."/>
            <person name="Friedman R."/>
            <person name="Frazier M."/>
            <person name="Venter J.C."/>
        </authorList>
    </citation>
    <scope>NUCLEOTIDE SEQUENCE [LARGE SCALE GENOMIC DNA]</scope>
    <source>
        <strain evidence="6 7">CCY0110</strain>
    </source>
</reference>
<keyword evidence="4" id="KW-0547">Nucleotide-binding</keyword>